<sequence length="626" mass="67998">MRGITFNNLPPIGPPAPGRMDVACFVGFAPLARRPLFSDTLQRWLEGYGWPLEKIERLPQEPALIRNTPVALESWDAFRAVFSEQRLDQAGSVRSRLLADPLPIAEQDRVLHLIADHVPLALSLAPDEGGRLALSELAAQMQSQLADSGASARIDPLSGAHLIIQRNNGVQPGELTVHANMSLGFVQTVQSDANGLPHYAGAAVKAFFRQGGRKCYFISMGDPLPYHVGASEKIARLRTLLWGPSLTDAHSGNRTPLTWEDFLSIPFPAIATGAAPVHLWQGTAHLAGLADVTYLCLPDLVDLLVTPPADAPAAPAIEDKEVFVACSASEPEPDGYHPLTRQPPECGAGAYGVWKRVVGHLLTHLAEHAPTVQLVAGLPLPDRTVRKAFDRLLLNDLFPANEARDKVDKHLQMVFPWLKTEDSGRLPGALEPPEGTLLGMLAHQSRRIGAFRSVAGTLAANAYDLAPMEAHAFLSATAAEPAMADRVSWFDHVPDGIRLQSDVTAVRHGSERFGAVRRIMILIQRAAQRIGLDYVFEPGSERIQRNIRDALSNLLHQIYLHHGLRGRSAQEAYAVSCGRATMTRNDIDNGRLIANVVLQPAVPIERIAVDLLLERDGAVSFGGDTV</sequence>
<proteinExistence type="predicted"/>
<dbReference type="InterPro" id="IPR052042">
    <property type="entry name" value="Tail_sheath_structural"/>
</dbReference>
<dbReference type="PANTHER" id="PTHR35861">
    <property type="match status" value="1"/>
</dbReference>
<dbReference type="Proteomes" id="UP001165427">
    <property type="component" value="Unassembled WGS sequence"/>
</dbReference>
<protein>
    <recommendedName>
        <fullName evidence="3">Phage tail sheath protein</fullName>
    </recommendedName>
</protein>
<evidence type="ECO:0000313" key="2">
    <source>
        <dbReference type="Proteomes" id="UP001165427"/>
    </source>
</evidence>
<dbReference type="PANTHER" id="PTHR35861:SF2">
    <property type="entry name" value="FELS-2 PROPHAGE PROTEIN"/>
    <property type="match status" value="1"/>
</dbReference>
<evidence type="ECO:0008006" key="3">
    <source>
        <dbReference type="Google" id="ProtNLM"/>
    </source>
</evidence>
<comment type="caution">
    <text evidence="1">The sequence shown here is derived from an EMBL/GenBank/DDBJ whole genome shotgun (WGS) entry which is preliminary data.</text>
</comment>
<dbReference type="AlphaFoldDB" id="A0AA41R2Q5"/>
<gene>
    <name evidence="1" type="ORF">MRX98_05950</name>
</gene>
<reference evidence="1" key="1">
    <citation type="submission" date="2022-04" db="EMBL/GenBank/DDBJ databases">
        <title>Desulfatitalea alkaliphila sp. nov., a novel anaerobic sulfate-reducing bacterium isolated from terrestrial mud volcano, Taman Peninsula, Russia.</title>
        <authorList>
            <person name="Khomyakova M.A."/>
            <person name="Merkel A.Y."/>
            <person name="Slobodkin A.I."/>
        </authorList>
    </citation>
    <scope>NUCLEOTIDE SEQUENCE</scope>
    <source>
        <strain evidence="1">M08but</strain>
    </source>
</reference>
<evidence type="ECO:0000313" key="1">
    <source>
        <dbReference type="EMBL" id="MCJ8500110.1"/>
    </source>
</evidence>
<name>A0AA41R2Q5_9BACT</name>
<organism evidence="1 2">
    <name type="scientific">Desulfatitalea alkaliphila</name>
    <dbReference type="NCBI Taxonomy" id="2929485"/>
    <lineage>
        <taxon>Bacteria</taxon>
        <taxon>Pseudomonadati</taxon>
        <taxon>Thermodesulfobacteriota</taxon>
        <taxon>Desulfobacteria</taxon>
        <taxon>Desulfobacterales</taxon>
        <taxon>Desulfosarcinaceae</taxon>
        <taxon>Desulfatitalea</taxon>
    </lineage>
</organism>
<dbReference type="RefSeq" id="WP_246903893.1">
    <property type="nucleotide sequence ID" value="NZ_JALJRB010000004.1"/>
</dbReference>
<keyword evidence="2" id="KW-1185">Reference proteome</keyword>
<dbReference type="EMBL" id="JALJRB010000004">
    <property type="protein sequence ID" value="MCJ8500110.1"/>
    <property type="molecule type" value="Genomic_DNA"/>
</dbReference>
<accession>A0AA41R2Q5</accession>